<name>A0A7R8H1I2_LEPSM</name>
<evidence type="ECO:0000313" key="3">
    <source>
        <dbReference type="EMBL" id="CAF2807761.1"/>
    </source>
</evidence>
<evidence type="ECO:0000313" key="4">
    <source>
        <dbReference type="Proteomes" id="UP000675881"/>
    </source>
</evidence>
<dbReference type="PANTHER" id="PTHR46831:SF1">
    <property type="entry name" value="ZINC FINGER MYND DOMAIN-CONTAINING PROTEIN 19"/>
    <property type="match status" value="1"/>
</dbReference>
<organism evidence="3 4">
    <name type="scientific">Lepeophtheirus salmonis</name>
    <name type="common">Salmon louse</name>
    <name type="synonym">Caligus salmonis</name>
    <dbReference type="NCBI Taxonomy" id="72036"/>
    <lineage>
        <taxon>Eukaryota</taxon>
        <taxon>Metazoa</taxon>
        <taxon>Ecdysozoa</taxon>
        <taxon>Arthropoda</taxon>
        <taxon>Crustacea</taxon>
        <taxon>Multicrustacea</taxon>
        <taxon>Hexanauplia</taxon>
        <taxon>Copepoda</taxon>
        <taxon>Siphonostomatoida</taxon>
        <taxon>Caligidae</taxon>
        <taxon>Lepeophtheirus</taxon>
    </lineage>
</organism>
<dbReference type="PANTHER" id="PTHR46831">
    <property type="entry name" value="ZINC FINGER MYND DOMAIN-CONTAINING PROTEIN 19"/>
    <property type="match status" value="1"/>
</dbReference>
<evidence type="ECO:0000256" key="1">
    <source>
        <dbReference type="SAM" id="MobiDB-lite"/>
    </source>
</evidence>
<dbReference type="InterPro" id="IPR032978">
    <property type="entry name" value="ZMYND19"/>
</dbReference>
<evidence type="ECO:0000256" key="2">
    <source>
        <dbReference type="SAM" id="SignalP"/>
    </source>
</evidence>
<feature type="signal peptide" evidence="2">
    <location>
        <begin position="1"/>
        <end position="21"/>
    </location>
</feature>
<dbReference type="Proteomes" id="UP000675881">
    <property type="component" value="Chromosome 11"/>
</dbReference>
<accession>A0A7R8H1I2</accession>
<proteinExistence type="predicted"/>
<feature type="compositionally biased region" description="Polar residues" evidence="1">
    <location>
        <begin position="351"/>
        <end position="371"/>
    </location>
</feature>
<keyword evidence="2" id="KW-0732">Signal</keyword>
<dbReference type="AlphaFoldDB" id="A0A7R8H1I2"/>
<feature type="region of interest" description="Disordered" evidence="1">
    <location>
        <begin position="351"/>
        <end position="376"/>
    </location>
</feature>
<dbReference type="GO" id="GO:0005737">
    <property type="term" value="C:cytoplasm"/>
    <property type="evidence" value="ECO:0007669"/>
    <property type="project" value="TreeGrafter"/>
</dbReference>
<feature type="chain" id="PRO_5043602180" evidence="2">
    <location>
        <begin position="22"/>
        <end position="456"/>
    </location>
</feature>
<keyword evidence="4" id="KW-1185">Reference proteome</keyword>
<dbReference type="GO" id="GO:0016020">
    <property type="term" value="C:membrane"/>
    <property type="evidence" value="ECO:0007669"/>
    <property type="project" value="TreeGrafter"/>
</dbReference>
<sequence>MKQYSGLCGFVIILLLGEVQSDMDLMMLGCPKISEECRMNHKDIAETEKSFMDPDFAMNSLICFLGNNTVEECDDLAMKNKMALPLAFNDICLDPCEGYNACSLKNKYMPNCDPIPEMCLADYEDIRNTDANLHNPIFLAKAMSCFMGEGLTNCKNEHLLIKNKMALPLAFNKICMHPCEGYNQCVQSAGSKFLCILQNENEATLRGRGVLQWLRVLFIRFGSKSSRRSNNQNRSHGNGLKLGIIRLGRAGGKTKYALLDEKDISLVDEYTFEARLEIDKNGCGARIDAYAYILTKDAPLGRMCMSYSGIAPSFRVVHKNGISVDNRLDNLILVPESSATHWYRVPYRKSSTSTGAQRNTSSLSIQQPQSSTKERESSLYWMAIAQLPPEPMDDHFMTGEPNNVLRYYNSNGEIVEEDDDSFSYYECRHPPCTRIEQELREFFYLWTMPRGKILWN</sequence>
<dbReference type="EMBL" id="HG994590">
    <property type="protein sequence ID" value="CAF2807761.1"/>
    <property type="molecule type" value="Genomic_DNA"/>
</dbReference>
<reference evidence="3" key="1">
    <citation type="submission" date="2021-02" db="EMBL/GenBank/DDBJ databases">
        <authorList>
            <person name="Bekaert M."/>
        </authorList>
    </citation>
    <scope>NUCLEOTIDE SEQUENCE</scope>
    <source>
        <strain evidence="3">IoA-00</strain>
    </source>
</reference>
<protein>
    <submittedName>
        <fullName evidence="3">Zinc finger MYND domain-containing protein 19</fullName>
    </submittedName>
</protein>
<gene>
    <name evidence="3" type="ORF">LSAA_2862</name>
</gene>
<dbReference type="GO" id="GO:0045202">
    <property type="term" value="C:synapse"/>
    <property type="evidence" value="ECO:0007669"/>
    <property type="project" value="TreeGrafter"/>
</dbReference>